<gene>
    <name evidence="1" type="ORF">EBO15_33035</name>
</gene>
<reference evidence="1 2" key="1">
    <citation type="submission" date="2018-10" db="EMBL/GenBank/DDBJ databases">
        <title>Isolation from soil.</title>
        <authorList>
            <person name="Hu J."/>
        </authorList>
    </citation>
    <scope>NUCLEOTIDE SEQUENCE [LARGE SCALE GENOMIC DNA]</scope>
    <source>
        <strain evidence="1 2">NEAU-Ht49</strain>
    </source>
</reference>
<comment type="caution">
    <text evidence="1">The sequence shown here is derived from an EMBL/GenBank/DDBJ whole genome shotgun (WGS) entry which is preliminary data.</text>
</comment>
<evidence type="ECO:0000313" key="2">
    <source>
        <dbReference type="Proteomes" id="UP000282674"/>
    </source>
</evidence>
<accession>A0A3M2LU29</accession>
<dbReference type="Proteomes" id="UP000282674">
    <property type="component" value="Unassembled WGS sequence"/>
</dbReference>
<dbReference type="AlphaFoldDB" id="A0A3M2LU29"/>
<protein>
    <submittedName>
        <fullName evidence="1">Uncharacterized protein</fullName>
    </submittedName>
</protein>
<name>A0A3M2LU29_9ACTN</name>
<evidence type="ECO:0000313" key="1">
    <source>
        <dbReference type="EMBL" id="RMI38418.1"/>
    </source>
</evidence>
<organism evidence="1 2">
    <name type="scientific">Actinomadura harenae</name>
    <dbReference type="NCBI Taxonomy" id="2483351"/>
    <lineage>
        <taxon>Bacteria</taxon>
        <taxon>Bacillati</taxon>
        <taxon>Actinomycetota</taxon>
        <taxon>Actinomycetes</taxon>
        <taxon>Streptosporangiales</taxon>
        <taxon>Thermomonosporaceae</taxon>
        <taxon>Actinomadura</taxon>
    </lineage>
</organism>
<sequence>MSTMAGVSLTDLASGFRDKEQLTRMRAVIHSCLADDRRQEECRYLMRFWWQLSMSYTEVSPEELRTHVGERKLAAVEALITAIRTSPERIDAWLDVIELEFPAILDRAYEAQSKSWDDEN</sequence>
<proteinExistence type="predicted"/>
<keyword evidence="2" id="KW-1185">Reference proteome</keyword>
<dbReference type="EMBL" id="RFFG01000086">
    <property type="protein sequence ID" value="RMI38418.1"/>
    <property type="molecule type" value="Genomic_DNA"/>
</dbReference>